<keyword evidence="3" id="KW-1185">Reference proteome</keyword>
<comment type="caution">
    <text evidence="2">The sequence shown here is derived from an EMBL/GenBank/DDBJ whole genome shotgun (WGS) entry which is preliminary data.</text>
</comment>
<organism evidence="2 3">
    <name type="scientific">Nitrospirillum iridis</name>
    <dbReference type="NCBI Taxonomy" id="765888"/>
    <lineage>
        <taxon>Bacteria</taxon>
        <taxon>Pseudomonadati</taxon>
        <taxon>Pseudomonadota</taxon>
        <taxon>Alphaproteobacteria</taxon>
        <taxon>Rhodospirillales</taxon>
        <taxon>Azospirillaceae</taxon>
        <taxon>Nitrospirillum</taxon>
    </lineage>
</organism>
<dbReference type="InterPro" id="IPR011009">
    <property type="entry name" value="Kinase-like_dom_sf"/>
</dbReference>
<dbReference type="InterPro" id="IPR002575">
    <property type="entry name" value="Aminoglycoside_PTrfase"/>
</dbReference>
<dbReference type="Gene3D" id="3.90.1200.10">
    <property type="match status" value="1"/>
</dbReference>
<dbReference type="RefSeq" id="WP_184807710.1">
    <property type="nucleotide sequence ID" value="NZ_JACIIZ010000026.1"/>
</dbReference>
<dbReference type="EMBL" id="JACIIZ010000026">
    <property type="protein sequence ID" value="MBB6255195.1"/>
    <property type="molecule type" value="Genomic_DNA"/>
</dbReference>
<gene>
    <name evidence="2" type="ORF">FHS74_005794</name>
</gene>
<dbReference type="Proteomes" id="UP000539175">
    <property type="component" value="Unassembled WGS sequence"/>
</dbReference>
<name>A0A7X0EGQ3_9PROT</name>
<accession>A0A7X0EGQ3</accession>
<sequence length="289" mass="32391">MLTKLRHFSTDRPLAGPPVLDWPSVERLFGDRLGGRRPVNGGTLGIGFLAELDGNDVFLKTHLTSDGRQTLCREAAFLQAAYGGSFAVDYREAVDEHFGKRGWLVMPALQPLAITPAPDTIHSMVEMFGRVQWSVTAAPNDDLALLLREAWAGLQRLNDMTLVQKDVAAAVFKRLTLLEDRLSDFPRIVCHGDLGPKNILSWNGAPIAIDWEDALWGIEGYDFLYWLTFMDNQRHCSRSTLGRSPWGIDVELSILVLIVLLKCYLSILTGDHHFHRTSINQRLTDIISL</sequence>
<evidence type="ECO:0000313" key="3">
    <source>
        <dbReference type="Proteomes" id="UP000539175"/>
    </source>
</evidence>
<dbReference type="SUPFAM" id="SSF56112">
    <property type="entry name" value="Protein kinase-like (PK-like)"/>
    <property type="match status" value="1"/>
</dbReference>
<proteinExistence type="predicted"/>
<evidence type="ECO:0000313" key="2">
    <source>
        <dbReference type="EMBL" id="MBB6255195.1"/>
    </source>
</evidence>
<reference evidence="2 3" key="1">
    <citation type="submission" date="2020-08" db="EMBL/GenBank/DDBJ databases">
        <title>Genomic Encyclopedia of Type Strains, Phase IV (KMG-IV): sequencing the most valuable type-strain genomes for metagenomic binning, comparative biology and taxonomic classification.</title>
        <authorList>
            <person name="Goeker M."/>
        </authorList>
    </citation>
    <scope>NUCLEOTIDE SEQUENCE [LARGE SCALE GENOMIC DNA]</scope>
    <source>
        <strain evidence="2 3">DSM 22198</strain>
    </source>
</reference>
<protein>
    <recommendedName>
        <fullName evidence="1">Aminoglycoside phosphotransferase domain-containing protein</fullName>
    </recommendedName>
</protein>
<dbReference type="AlphaFoldDB" id="A0A7X0EGQ3"/>
<evidence type="ECO:0000259" key="1">
    <source>
        <dbReference type="Pfam" id="PF01636"/>
    </source>
</evidence>
<dbReference type="Pfam" id="PF01636">
    <property type="entry name" value="APH"/>
    <property type="match status" value="1"/>
</dbReference>
<feature type="domain" description="Aminoglycoside phosphotransferase" evidence="1">
    <location>
        <begin position="38"/>
        <end position="230"/>
    </location>
</feature>